<dbReference type="AlphaFoldDB" id="A0A0U2X7M3"/>
<sequence length="37" mass="4191">MISTTLPRILYLAYSFKLIIYSFNNSTPVGLPLSEVK</sequence>
<evidence type="ECO:0000313" key="1">
    <source>
        <dbReference type="EMBL" id="ALS33294.1"/>
    </source>
</evidence>
<protein>
    <submittedName>
        <fullName evidence="1">Uncharacterized protein</fullName>
    </submittedName>
</protein>
<dbReference type="KEGG" id="ptn:PTRA_a2178"/>
<reference evidence="1 2" key="1">
    <citation type="submission" date="2015-03" db="EMBL/GenBank/DDBJ databases">
        <authorList>
            <person name="Murphy D."/>
        </authorList>
    </citation>
    <scope>NUCLEOTIDE SEQUENCE [LARGE SCALE GENOMIC DNA]</scope>
    <source>
        <strain evidence="1 2">KMM 520</strain>
    </source>
</reference>
<dbReference type="Proteomes" id="UP000065261">
    <property type="component" value="Chromosome I"/>
</dbReference>
<evidence type="ECO:0000313" key="2">
    <source>
        <dbReference type="Proteomes" id="UP000065261"/>
    </source>
</evidence>
<dbReference type="EMBL" id="CP011034">
    <property type="protein sequence ID" value="ALS33294.1"/>
    <property type="molecule type" value="Genomic_DNA"/>
</dbReference>
<accession>A0A0U2X7M3</accession>
<dbReference type="PATRIC" id="fig|1315283.4.peg.1886"/>
<proteinExistence type="predicted"/>
<gene>
    <name evidence="1" type="ORF">PTRA_a2178</name>
</gene>
<name>A0A0U2X7M3_9GAMM</name>
<organism evidence="1">
    <name type="scientific">Pseudoalteromonas translucida KMM 520</name>
    <dbReference type="NCBI Taxonomy" id="1315283"/>
    <lineage>
        <taxon>Bacteria</taxon>
        <taxon>Pseudomonadati</taxon>
        <taxon>Pseudomonadota</taxon>
        <taxon>Gammaproteobacteria</taxon>
        <taxon>Alteromonadales</taxon>
        <taxon>Pseudoalteromonadaceae</taxon>
        <taxon>Pseudoalteromonas</taxon>
    </lineage>
</organism>